<dbReference type="RefSeq" id="WP_015789154.1">
    <property type="nucleotide sequence ID" value="NC_013158.1"/>
</dbReference>
<dbReference type="InterPro" id="IPR043832">
    <property type="entry name" value="DUF5809"/>
</dbReference>
<proteinExistence type="predicted"/>
<evidence type="ECO:0000313" key="2">
    <source>
        <dbReference type="EMBL" id="ACV11580.1"/>
    </source>
</evidence>
<protein>
    <submittedName>
        <fullName evidence="2">Uncharacterized protein</fullName>
    </submittedName>
</protein>
<dbReference type="KEGG" id="hut:Huta_1404"/>
<dbReference type="HOGENOM" id="CLU_119850_0_0_2"/>
<keyword evidence="3" id="KW-1185">Reference proteome</keyword>
<dbReference type="eggNOG" id="arCOG04695">
    <property type="taxonomic scope" value="Archaea"/>
</dbReference>
<dbReference type="GeneID" id="8383683"/>
<dbReference type="OrthoDB" id="191500at2157"/>
<reference evidence="2 3" key="1">
    <citation type="journal article" date="2009" name="Stand. Genomic Sci.">
        <title>Complete genome sequence of Halorhabdus utahensis type strain (AX-2).</title>
        <authorList>
            <person name="Anderson I."/>
            <person name="Tindall B.J."/>
            <person name="Pomrenke H."/>
            <person name="Goker M."/>
            <person name="Lapidus A."/>
            <person name="Nolan M."/>
            <person name="Copeland A."/>
            <person name="Glavina Del Rio T."/>
            <person name="Chen F."/>
            <person name="Tice H."/>
            <person name="Cheng J.F."/>
            <person name="Lucas S."/>
            <person name="Chertkov O."/>
            <person name="Bruce D."/>
            <person name="Brettin T."/>
            <person name="Detter J.C."/>
            <person name="Han C."/>
            <person name="Goodwin L."/>
            <person name="Land M."/>
            <person name="Hauser L."/>
            <person name="Chang Y.J."/>
            <person name="Jeffries C.D."/>
            <person name="Pitluck S."/>
            <person name="Pati A."/>
            <person name="Mavromatis K."/>
            <person name="Ivanova N."/>
            <person name="Ovchinnikova G."/>
            <person name="Chen A."/>
            <person name="Palaniappan K."/>
            <person name="Chain P."/>
            <person name="Rohde M."/>
            <person name="Bristow J."/>
            <person name="Eisen J.A."/>
            <person name="Markowitz V."/>
            <person name="Hugenholtz P."/>
            <person name="Kyrpides N.C."/>
            <person name="Klenk H.P."/>
        </authorList>
    </citation>
    <scope>NUCLEOTIDE SEQUENCE [LARGE SCALE GENOMIC DNA]</scope>
    <source>
        <strain evidence="3">DSM 12940 / JCM 11049 / AX-2</strain>
    </source>
</reference>
<dbReference type="STRING" id="519442.Huta_1404"/>
<name>C7NNQ5_HALUD</name>
<evidence type="ECO:0000313" key="3">
    <source>
        <dbReference type="Proteomes" id="UP000002071"/>
    </source>
</evidence>
<dbReference type="AlphaFoldDB" id="C7NNQ5"/>
<dbReference type="Proteomes" id="UP000002071">
    <property type="component" value="Chromosome"/>
</dbReference>
<dbReference type="Pfam" id="PF19125">
    <property type="entry name" value="DUF5809"/>
    <property type="match status" value="1"/>
</dbReference>
<dbReference type="EMBL" id="CP001687">
    <property type="protein sequence ID" value="ACV11580.1"/>
    <property type="molecule type" value="Genomic_DNA"/>
</dbReference>
<feature type="region of interest" description="Disordered" evidence="1">
    <location>
        <begin position="139"/>
        <end position="161"/>
    </location>
</feature>
<evidence type="ECO:0000256" key="1">
    <source>
        <dbReference type="SAM" id="MobiDB-lite"/>
    </source>
</evidence>
<sequence>MHTEGLLEPETPTAARERYDALAATAGVVVREVARAMDLDGPEYDRRVTDDVVLTAQDAMFASLLRVHVGTHEAFDSFCADHGGEVIQTGSEHVEGVVWHAPPFAETIVATTFQDAEDAAVATLRRQAYGRLYRDILETSADEHGEGPTETDEDGDRPGAT</sequence>
<accession>C7NNQ5</accession>
<gene>
    <name evidence="2" type="ordered locus">Huta_1404</name>
</gene>
<organism evidence="2 3">
    <name type="scientific">Halorhabdus utahensis (strain DSM 12940 / JCM 11049 / AX-2)</name>
    <dbReference type="NCBI Taxonomy" id="519442"/>
    <lineage>
        <taxon>Archaea</taxon>
        <taxon>Methanobacteriati</taxon>
        <taxon>Methanobacteriota</taxon>
        <taxon>Stenosarchaea group</taxon>
        <taxon>Halobacteria</taxon>
        <taxon>Halobacteriales</taxon>
        <taxon>Haloarculaceae</taxon>
        <taxon>Halorhabdus</taxon>
    </lineage>
</organism>